<evidence type="ECO:0000313" key="1">
    <source>
        <dbReference type="EMBL" id="CAG6486911.1"/>
    </source>
</evidence>
<organism evidence="1">
    <name type="scientific">Culex pipiens</name>
    <name type="common">House mosquito</name>
    <dbReference type="NCBI Taxonomy" id="7175"/>
    <lineage>
        <taxon>Eukaryota</taxon>
        <taxon>Metazoa</taxon>
        <taxon>Ecdysozoa</taxon>
        <taxon>Arthropoda</taxon>
        <taxon>Hexapoda</taxon>
        <taxon>Insecta</taxon>
        <taxon>Pterygota</taxon>
        <taxon>Neoptera</taxon>
        <taxon>Endopterygota</taxon>
        <taxon>Diptera</taxon>
        <taxon>Nematocera</taxon>
        <taxon>Culicoidea</taxon>
        <taxon>Culicidae</taxon>
        <taxon>Culicinae</taxon>
        <taxon>Culicini</taxon>
        <taxon>Culex</taxon>
        <taxon>Culex</taxon>
    </lineage>
</organism>
<accession>A0A8D8FX68</accession>
<reference evidence="1" key="1">
    <citation type="submission" date="2021-05" db="EMBL/GenBank/DDBJ databases">
        <authorList>
            <person name="Alioto T."/>
            <person name="Alioto T."/>
            <person name="Gomez Garrido J."/>
        </authorList>
    </citation>
    <scope>NUCLEOTIDE SEQUENCE</scope>
</reference>
<dbReference type="EMBL" id="HBUE01298897">
    <property type="protein sequence ID" value="CAG6577752.1"/>
    <property type="molecule type" value="Transcribed_RNA"/>
</dbReference>
<dbReference type="EMBL" id="HBUE01105421">
    <property type="protein sequence ID" value="CAG6486911.1"/>
    <property type="molecule type" value="Transcribed_RNA"/>
</dbReference>
<protein>
    <submittedName>
        <fullName evidence="1">(northern house mosquito) hypothetical protein</fullName>
    </submittedName>
</protein>
<dbReference type="EMBL" id="HBUE01298898">
    <property type="protein sequence ID" value="CAG6577754.1"/>
    <property type="molecule type" value="Transcribed_RNA"/>
</dbReference>
<proteinExistence type="predicted"/>
<dbReference type="EMBL" id="HBUE01105420">
    <property type="protein sequence ID" value="CAG6486909.1"/>
    <property type="molecule type" value="Transcribed_RNA"/>
</dbReference>
<dbReference type="EMBL" id="HBUE01192942">
    <property type="protein sequence ID" value="CAG6526043.1"/>
    <property type="molecule type" value="Transcribed_RNA"/>
</dbReference>
<dbReference type="AlphaFoldDB" id="A0A8D8FX68"/>
<name>A0A8D8FX68_CULPI</name>
<dbReference type="EMBL" id="HBUE01192941">
    <property type="protein sequence ID" value="CAG6526041.1"/>
    <property type="molecule type" value="Transcribed_RNA"/>
</dbReference>
<sequence>MPMFFSSSSLSFWNASLRFDGVRLVGVLASTSAGASSLTSSNFSATAGVASTSGATTAASVATAALSVSDMALEIVLPNDALDCWPLSKPQRANNTGSVPSHARTE</sequence>